<gene>
    <name evidence="1" type="ORF">SAMN05421869_1251</name>
</gene>
<protein>
    <recommendedName>
        <fullName evidence="3">Tachylectin</fullName>
    </recommendedName>
</protein>
<accession>A0A1G9JDQ5</accession>
<dbReference type="Proteomes" id="UP000199202">
    <property type="component" value="Unassembled WGS sequence"/>
</dbReference>
<keyword evidence="2" id="KW-1185">Reference proteome</keyword>
<name>A0A1G9JDQ5_9ACTN</name>
<dbReference type="Gene3D" id="2.115.10.10">
    <property type="entry name" value="Tachylectin 2"/>
    <property type="match status" value="1"/>
</dbReference>
<feature type="non-terminal residue" evidence="1">
    <location>
        <position position="1"/>
    </location>
</feature>
<dbReference type="RefSeq" id="WP_218136226.1">
    <property type="nucleotide sequence ID" value="NZ_FNDJ01000025.1"/>
</dbReference>
<reference evidence="1 2" key="1">
    <citation type="submission" date="2016-10" db="EMBL/GenBank/DDBJ databases">
        <authorList>
            <person name="de Groot N.N."/>
        </authorList>
    </citation>
    <scope>NUCLEOTIDE SEQUENCE [LARGE SCALE GENOMIC DNA]</scope>
    <source>
        <strain evidence="1 2">CGMCC 4.6533</strain>
    </source>
</reference>
<evidence type="ECO:0000313" key="2">
    <source>
        <dbReference type="Proteomes" id="UP000199202"/>
    </source>
</evidence>
<proteinExistence type="predicted"/>
<evidence type="ECO:0008006" key="3">
    <source>
        <dbReference type="Google" id="ProtNLM"/>
    </source>
</evidence>
<sequence length="125" mass="13192">ADKPTSANISGQAAIGSGFTLKTLTTTGTNWILGTTTSGELISYRINGIGDRTRLPLKDTTWEGISHLMSPGGGVYYGRHPNGALYHYRDTNPHDGDGDDITGLGTVDPKGWSQILMSAQPATVS</sequence>
<organism evidence="1 2">
    <name type="scientific">Nonomuraea jiangxiensis</name>
    <dbReference type="NCBI Taxonomy" id="633440"/>
    <lineage>
        <taxon>Bacteria</taxon>
        <taxon>Bacillati</taxon>
        <taxon>Actinomycetota</taxon>
        <taxon>Actinomycetes</taxon>
        <taxon>Streptosporangiales</taxon>
        <taxon>Streptosporangiaceae</taxon>
        <taxon>Nonomuraea</taxon>
    </lineage>
</organism>
<dbReference type="AlphaFoldDB" id="A0A1G9JDQ5"/>
<dbReference type="EMBL" id="FNDJ01000025">
    <property type="protein sequence ID" value="SDL35263.1"/>
    <property type="molecule type" value="Genomic_DNA"/>
</dbReference>
<evidence type="ECO:0000313" key="1">
    <source>
        <dbReference type="EMBL" id="SDL35263.1"/>
    </source>
</evidence>